<accession>A0A819Z022</accession>
<protein>
    <submittedName>
        <fullName evidence="2">Uncharacterized protein</fullName>
    </submittedName>
</protein>
<dbReference type="EMBL" id="CAJOBE010013348">
    <property type="protein sequence ID" value="CAF4163433.1"/>
    <property type="molecule type" value="Genomic_DNA"/>
</dbReference>
<evidence type="ECO:0000256" key="1">
    <source>
        <dbReference type="SAM" id="MobiDB-lite"/>
    </source>
</evidence>
<dbReference type="Proteomes" id="UP000663874">
    <property type="component" value="Unassembled WGS sequence"/>
</dbReference>
<comment type="caution">
    <text evidence="2">The sequence shown here is derived from an EMBL/GenBank/DDBJ whole genome shotgun (WGS) entry which is preliminary data.</text>
</comment>
<gene>
    <name evidence="2" type="ORF">FNK824_LOCUS34307</name>
</gene>
<feature type="non-terminal residue" evidence="2">
    <location>
        <position position="66"/>
    </location>
</feature>
<name>A0A819Z022_9BILA</name>
<organism evidence="2 3">
    <name type="scientific">Rotaria sordida</name>
    <dbReference type="NCBI Taxonomy" id="392033"/>
    <lineage>
        <taxon>Eukaryota</taxon>
        <taxon>Metazoa</taxon>
        <taxon>Spiralia</taxon>
        <taxon>Gnathifera</taxon>
        <taxon>Rotifera</taxon>
        <taxon>Eurotatoria</taxon>
        <taxon>Bdelloidea</taxon>
        <taxon>Philodinida</taxon>
        <taxon>Philodinidae</taxon>
        <taxon>Rotaria</taxon>
    </lineage>
</organism>
<dbReference type="AlphaFoldDB" id="A0A819Z022"/>
<evidence type="ECO:0000313" key="3">
    <source>
        <dbReference type="Proteomes" id="UP000663874"/>
    </source>
</evidence>
<reference evidence="2" key="1">
    <citation type="submission" date="2021-02" db="EMBL/GenBank/DDBJ databases">
        <authorList>
            <person name="Nowell W R."/>
        </authorList>
    </citation>
    <scope>NUCLEOTIDE SEQUENCE</scope>
</reference>
<evidence type="ECO:0000313" key="2">
    <source>
        <dbReference type="EMBL" id="CAF4163433.1"/>
    </source>
</evidence>
<feature type="region of interest" description="Disordered" evidence="1">
    <location>
        <begin position="1"/>
        <end position="30"/>
    </location>
</feature>
<proteinExistence type="predicted"/>
<sequence>MAASKKRRLAENEINEITNDSQSDLSSEDELVSNFSSVSIDSSDEEDAAERKWQCGTFIPMIFEFN</sequence>